<organism evidence="1 2">
    <name type="scientific">Catharanthus roseus</name>
    <name type="common">Madagascar periwinkle</name>
    <name type="synonym">Vinca rosea</name>
    <dbReference type="NCBI Taxonomy" id="4058"/>
    <lineage>
        <taxon>Eukaryota</taxon>
        <taxon>Viridiplantae</taxon>
        <taxon>Streptophyta</taxon>
        <taxon>Embryophyta</taxon>
        <taxon>Tracheophyta</taxon>
        <taxon>Spermatophyta</taxon>
        <taxon>Magnoliopsida</taxon>
        <taxon>eudicotyledons</taxon>
        <taxon>Gunneridae</taxon>
        <taxon>Pentapetalae</taxon>
        <taxon>asterids</taxon>
        <taxon>lamiids</taxon>
        <taxon>Gentianales</taxon>
        <taxon>Apocynaceae</taxon>
        <taxon>Rauvolfioideae</taxon>
        <taxon>Vinceae</taxon>
        <taxon>Catharanthinae</taxon>
        <taxon>Catharanthus</taxon>
    </lineage>
</organism>
<evidence type="ECO:0000313" key="2">
    <source>
        <dbReference type="Proteomes" id="UP001060085"/>
    </source>
</evidence>
<sequence length="142" mass="16506">MIAEGSLGSSPRNTEQILREYSEAVVSQSVEEQVDKFSIVVDGEETTTQASKESTFLEEEEAEQEILERRHYGLPIIEEPPQVTSKTRESKRNECVPENMGEFEESEIEKETKVPWMQSKEKDEERRNLMEFKGDFESIKRK</sequence>
<dbReference type="Proteomes" id="UP001060085">
    <property type="component" value="Linkage Group LG01"/>
</dbReference>
<keyword evidence="2" id="KW-1185">Reference proteome</keyword>
<dbReference type="EMBL" id="CM044701">
    <property type="protein sequence ID" value="KAI5680922.1"/>
    <property type="molecule type" value="Genomic_DNA"/>
</dbReference>
<name>A0ACC0C7W1_CATRO</name>
<protein>
    <submittedName>
        <fullName evidence="1">Uncharacterized protein</fullName>
    </submittedName>
</protein>
<proteinExistence type="predicted"/>
<accession>A0ACC0C7W1</accession>
<gene>
    <name evidence="1" type="ORF">M9H77_02149</name>
</gene>
<evidence type="ECO:0000313" key="1">
    <source>
        <dbReference type="EMBL" id="KAI5680922.1"/>
    </source>
</evidence>
<comment type="caution">
    <text evidence="1">The sequence shown here is derived from an EMBL/GenBank/DDBJ whole genome shotgun (WGS) entry which is preliminary data.</text>
</comment>
<reference evidence="2" key="1">
    <citation type="journal article" date="2023" name="Nat. Plants">
        <title>Single-cell RNA sequencing provides a high-resolution roadmap for understanding the multicellular compartmentation of specialized metabolism.</title>
        <authorList>
            <person name="Sun S."/>
            <person name="Shen X."/>
            <person name="Li Y."/>
            <person name="Li Y."/>
            <person name="Wang S."/>
            <person name="Li R."/>
            <person name="Zhang H."/>
            <person name="Shen G."/>
            <person name="Guo B."/>
            <person name="Wei J."/>
            <person name="Xu J."/>
            <person name="St-Pierre B."/>
            <person name="Chen S."/>
            <person name="Sun C."/>
        </authorList>
    </citation>
    <scope>NUCLEOTIDE SEQUENCE [LARGE SCALE GENOMIC DNA]</scope>
</reference>